<dbReference type="SFLD" id="SFLDG01017">
    <property type="entry name" value="Polyprenyl_Transferase_Like"/>
    <property type="match status" value="1"/>
</dbReference>
<dbReference type="GO" id="GO:0004337">
    <property type="term" value="F:(2E,6E)-farnesyl diphosphate synthase activity"/>
    <property type="evidence" value="ECO:0007669"/>
    <property type="project" value="UniProtKB-EC"/>
</dbReference>
<evidence type="ECO:0000313" key="9">
    <source>
        <dbReference type="EMBL" id="STP09137.1"/>
    </source>
</evidence>
<keyword evidence="4" id="KW-0479">Metal-binding</keyword>
<evidence type="ECO:0000313" key="10">
    <source>
        <dbReference type="Proteomes" id="UP000255335"/>
    </source>
</evidence>
<dbReference type="PANTHER" id="PTHR43281">
    <property type="entry name" value="FARNESYL DIPHOSPHATE SYNTHASE"/>
    <property type="match status" value="1"/>
</dbReference>
<dbReference type="Pfam" id="PF00348">
    <property type="entry name" value="polyprenyl_synt"/>
    <property type="match status" value="1"/>
</dbReference>
<dbReference type="CDD" id="cd00685">
    <property type="entry name" value="Trans_IPPS_HT"/>
    <property type="match status" value="1"/>
</dbReference>
<dbReference type="PROSITE" id="PS00723">
    <property type="entry name" value="POLYPRENYL_SYNTHASE_1"/>
    <property type="match status" value="1"/>
</dbReference>
<dbReference type="InterPro" id="IPR033749">
    <property type="entry name" value="Polyprenyl_synt_CS"/>
</dbReference>
<dbReference type="SUPFAM" id="SSF48576">
    <property type="entry name" value="Terpenoid synthases"/>
    <property type="match status" value="1"/>
</dbReference>
<dbReference type="PANTHER" id="PTHR43281:SF1">
    <property type="entry name" value="FARNESYL DIPHOSPHATE SYNTHASE"/>
    <property type="match status" value="1"/>
</dbReference>
<dbReference type="AlphaFoldDB" id="A0A377JN78"/>
<comment type="similarity">
    <text evidence="2 7">Belongs to the FPP/GGPP synthase family.</text>
</comment>
<dbReference type="EMBL" id="UGHZ01000001">
    <property type="protein sequence ID" value="STP09137.1"/>
    <property type="molecule type" value="Genomic_DNA"/>
</dbReference>
<sequence>MQHITEILHDFESFLLAQAPQIPSFHQHYEKAVWEMVQNGGKRFRPALVFSVLNALAPQLIKNAFLPALSIECIHTYSLIHDDLPCMDNASLRRGHPTLHTKYGETLALLVGDGLNTYAFALLAQARLDSQLKLALIESLAINAGIGGMVLGQMLDCEFENQTLALEQLQTIHTNKTAKLIATSLEFGAIIANVDSKLRKALYDFGLKLGVYFQLRDDIIDVCQDSNQAGKTTQNDSHKNSYVNLLGLDGARAEFHRQRQNLQQELKDFESSIAQSLNTLLEKYFKDIV</sequence>
<name>A0A377JN78_9HELI</name>
<organism evidence="9 10">
    <name type="scientific">Helicobacter cinaedi</name>
    <dbReference type="NCBI Taxonomy" id="213"/>
    <lineage>
        <taxon>Bacteria</taxon>
        <taxon>Pseudomonadati</taxon>
        <taxon>Campylobacterota</taxon>
        <taxon>Epsilonproteobacteria</taxon>
        <taxon>Campylobacterales</taxon>
        <taxon>Helicobacteraceae</taxon>
        <taxon>Helicobacter</taxon>
    </lineage>
</organism>
<dbReference type="FunFam" id="1.10.600.10:FF:000001">
    <property type="entry name" value="Geranylgeranyl diphosphate synthase"/>
    <property type="match status" value="1"/>
</dbReference>
<keyword evidence="3 7" id="KW-0808">Transferase</keyword>
<evidence type="ECO:0000256" key="6">
    <source>
        <dbReference type="ARBA" id="ARBA00023229"/>
    </source>
</evidence>
<dbReference type="Gene3D" id="1.10.600.10">
    <property type="entry name" value="Farnesyl Diphosphate Synthase"/>
    <property type="match status" value="1"/>
</dbReference>
<evidence type="ECO:0000256" key="7">
    <source>
        <dbReference type="RuleBase" id="RU004466"/>
    </source>
</evidence>
<proteinExistence type="inferred from homology"/>
<dbReference type="GO" id="GO:0046872">
    <property type="term" value="F:metal ion binding"/>
    <property type="evidence" value="ECO:0007669"/>
    <property type="project" value="UniProtKB-KW"/>
</dbReference>
<dbReference type="InterPro" id="IPR000092">
    <property type="entry name" value="Polyprenyl_synt"/>
</dbReference>
<evidence type="ECO:0000256" key="2">
    <source>
        <dbReference type="ARBA" id="ARBA00006706"/>
    </source>
</evidence>
<keyword evidence="6" id="KW-0414">Isoprene biosynthesis</keyword>
<keyword evidence="8" id="KW-0175">Coiled coil</keyword>
<dbReference type="GO" id="GO:0016114">
    <property type="term" value="P:terpenoid biosynthetic process"/>
    <property type="evidence" value="ECO:0007669"/>
    <property type="project" value="UniProtKB-ARBA"/>
</dbReference>
<dbReference type="Proteomes" id="UP000255335">
    <property type="component" value="Unassembled WGS sequence"/>
</dbReference>
<dbReference type="RefSeq" id="WP_115025894.1">
    <property type="nucleotide sequence ID" value="NZ_UGHZ01000001.1"/>
</dbReference>
<evidence type="ECO:0000256" key="1">
    <source>
        <dbReference type="ARBA" id="ARBA00001946"/>
    </source>
</evidence>
<evidence type="ECO:0000256" key="8">
    <source>
        <dbReference type="SAM" id="Coils"/>
    </source>
</evidence>
<evidence type="ECO:0000256" key="3">
    <source>
        <dbReference type="ARBA" id="ARBA00022679"/>
    </source>
</evidence>
<evidence type="ECO:0000256" key="4">
    <source>
        <dbReference type="ARBA" id="ARBA00022723"/>
    </source>
</evidence>
<evidence type="ECO:0000256" key="5">
    <source>
        <dbReference type="ARBA" id="ARBA00022842"/>
    </source>
</evidence>
<dbReference type="PROSITE" id="PS00444">
    <property type="entry name" value="POLYPRENYL_SYNTHASE_2"/>
    <property type="match status" value="1"/>
</dbReference>
<protein>
    <submittedName>
        <fullName evidence="9">Geranyltranstransferase</fullName>
        <ecNumber evidence="9">2.5.1.10</ecNumber>
    </submittedName>
</protein>
<comment type="cofactor">
    <cofactor evidence="1">
        <name>Mg(2+)</name>
        <dbReference type="ChEBI" id="CHEBI:18420"/>
    </cofactor>
</comment>
<dbReference type="InterPro" id="IPR008949">
    <property type="entry name" value="Isoprenoid_synthase_dom_sf"/>
</dbReference>
<keyword evidence="5" id="KW-0460">Magnesium</keyword>
<dbReference type="EC" id="2.5.1.10" evidence="9"/>
<gene>
    <name evidence="9" type="primary">ispA</name>
    <name evidence="9" type="ORF">NCTC12221_00567</name>
</gene>
<reference evidence="9 10" key="1">
    <citation type="submission" date="2018-06" db="EMBL/GenBank/DDBJ databases">
        <authorList>
            <consortium name="Pathogen Informatics"/>
            <person name="Doyle S."/>
        </authorList>
    </citation>
    <scope>NUCLEOTIDE SEQUENCE [LARGE SCALE GENOMIC DNA]</scope>
    <source>
        <strain evidence="9 10">NCTC12221</strain>
    </source>
</reference>
<accession>A0A377JN78</accession>
<feature type="coiled-coil region" evidence="8">
    <location>
        <begin position="252"/>
        <end position="279"/>
    </location>
</feature>
<dbReference type="SFLD" id="SFLDS00005">
    <property type="entry name" value="Isoprenoid_Synthase_Type_I"/>
    <property type="match status" value="1"/>
</dbReference>